<dbReference type="RefSeq" id="WP_138662291.1">
    <property type="nucleotide sequence ID" value="NZ_VANS01000002.1"/>
</dbReference>
<accession>A0A5S3PFA9</accession>
<dbReference type="InterPro" id="IPR023408">
    <property type="entry name" value="MscS_beta-dom_sf"/>
</dbReference>
<keyword evidence="5 7" id="KW-1133">Transmembrane helix</keyword>
<feature type="transmembrane region" description="Helical" evidence="7">
    <location>
        <begin position="110"/>
        <end position="129"/>
    </location>
</feature>
<dbReference type="Pfam" id="PF21082">
    <property type="entry name" value="MS_channel_3rd"/>
    <property type="match status" value="1"/>
</dbReference>
<sequence>MNPDLEPYVEFSESLQAMINGALTFVQSVLSPGWRQNQILILIGLALVSWLLHRVSGQMLQEYVRKREGWSKWQLRVVVQVKRRLGLIWFAALAYAVYLVMQNITWPSRSYIIGLAATLAAVWVGIAYAARLVRNRPLRRLVMYALWVYATLYLLNVADEAAAFLDDVALEVGDFRLSLLTIITAIVVIGILFTMARIVSTTTASSIRKNEDISPSMQVLAVKGVQIVLYGIAFFMGVKAVGIDLTGLAVLSGAIGVGLGFGLQKVVSNLVSGVIILLDKSIKPGDVISLGETFGWINSLGARYVSVVTRDGKEYLIPNEDLITGQVVNWSHSNDFVRLDIYFGTAYGDDPHLVRKIAIDAAAKVDRVLAHPKLPVCHIVGFGDSSVDYILRFWIRDPTGGLTNIRGNVYLALWDAFKEHDISIPFPQREVRMLGDAGGPVQDDRQSVRLSAPAAD</sequence>
<dbReference type="InterPro" id="IPR011014">
    <property type="entry name" value="MscS_channel_TM-2"/>
</dbReference>
<dbReference type="SUPFAM" id="SSF50182">
    <property type="entry name" value="Sm-like ribonucleoproteins"/>
    <property type="match status" value="1"/>
</dbReference>
<keyword evidence="3" id="KW-1003">Cell membrane</keyword>
<comment type="similarity">
    <text evidence="2">Belongs to the MscS (TC 1.A.23) family.</text>
</comment>
<comment type="caution">
    <text evidence="10">The sequence shown here is derived from an EMBL/GenBank/DDBJ whole genome shotgun (WGS) entry which is preliminary data.</text>
</comment>
<dbReference type="AlphaFoldDB" id="A0A5S3PFA9"/>
<dbReference type="InterPro" id="IPR010920">
    <property type="entry name" value="LSM_dom_sf"/>
</dbReference>
<organism evidence="10 11">
    <name type="scientific">Sulfitobacter sabulilitoris</name>
    <dbReference type="NCBI Taxonomy" id="2562655"/>
    <lineage>
        <taxon>Bacteria</taxon>
        <taxon>Pseudomonadati</taxon>
        <taxon>Pseudomonadota</taxon>
        <taxon>Alphaproteobacteria</taxon>
        <taxon>Rhodobacterales</taxon>
        <taxon>Roseobacteraceae</taxon>
        <taxon>Sulfitobacter</taxon>
    </lineage>
</organism>
<dbReference type="Gene3D" id="1.10.287.1260">
    <property type="match status" value="1"/>
</dbReference>
<keyword evidence="4 7" id="KW-0812">Transmembrane</keyword>
<evidence type="ECO:0000259" key="8">
    <source>
        <dbReference type="Pfam" id="PF00924"/>
    </source>
</evidence>
<evidence type="ECO:0000256" key="3">
    <source>
        <dbReference type="ARBA" id="ARBA00022475"/>
    </source>
</evidence>
<evidence type="ECO:0000256" key="1">
    <source>
        <dbReference type="ARBA" id="ARBA00004651"/>
    </source>
</evidence>
<reference evidence="10 11" key="1">
    <citation type="submission" date="2019-05" db="EMBL/GenBank/DDBJ databases">
        <title>Sulfitobacter sabulilitoris sp. nov., isolated from a marine sand.</title>
        <authorList>
            <person name="Yoon J.-H."/>
        </authorList>
    </citation>
    <scope>NUCLEOTIDE SEQUENCE [LARGE SCALE GENOMIC DNA]</scope>
    <source>
        <strain evidence="10 11">HSMS-29</strain>
    </source>
</reference>
<evidence type="ECO:0000313" key="10">
    <source>
        <dbReference type="EMBL" id="TMM52750.1"/>
    </source>
</evidence>
<dbReference type="OrthoDB" id="9799209at2"/>
<dbReference type="GO" id="GO:0005886">
    <property type="term" value="C:plasma membrane"/>
    <property type="evidence" value="ECO:0007669"/>
    <property type="project" value="UniProtKB-SubCell"/>
</dbReference>
<feature type="transmembrane region" description="Helical" evidence="7">
    <location>
        <begin position="178"/>
        <end position="199"/>
    </location>
</feature>
<evidence type="ECO:0000313" key="11">
    <source>
        <dbReference type="Proteomes" id="UP000309550"/>
    </source>
</evidence>
<proteinExistence type="inferred from homology"/>
<evidence type="ECO:0000256" key="4">
    <source>
        <dbReference type="ARBA" id="ARBA00022692"/>
    </source>
</evidence>
<dbReference type="InterPro" id="IPR011066">
    <property type="entry name" value="MscS_channel_C_sf"/>
</dbReference>
<name>A0A5S3PFA9_9RHOB</name>
<gene>
    <name evidence="10" type="ORF">FDT80_10845</name>
</gene>
<dbReference type="InterPro" id="IPR052702">
    <property type="entry name" value="MscS-like_channel"/>
</dbReference>
<evidence type="ECO:0000256" key="5">
    <source>
        <dbReference type="ARBA" id="ARBA00022989"/>
    </source>
</evidence>
<dbReference type="EMBL" id="VANS01000002">
    <property type="protein sequence ID" value="TMM52750.1"/>
    <property type="molecule type" value="Genomic_DNA"/>
</dbReference>
<feature type="transmembrane region" description="Helical" evidence="7">
    <location>
        <begin position="220"/>
        <end position="239"/>
    </location>
</feature>
<dbReference type="SUPFAM" id="SSF82689">
    <property type="entry name" value="Mechanosensitive channel protein MscS (YggB), C-terminal domain"/>
    <property type="match status" value="1"/>
</dbReference>
<evidence type="ECO:0000256" key="2">
    <source>
        <dbReference type="ARBA" id="ARBA00008017"/>
    </source>
</evidence>
<dbReference type="Gene3D" id="2.30.30.60">
    <property type="match status" value="1"/>
</dbReference>
<comment type="subcellular location">
    <subcellularLocation>
        <location evidence="1">Cell membrane</location>
        <topology evidence="1">Multi-pass membrane protein</topology>
    </subcellularLocation>
</comment>
<evidence type="ECO:0000256" key="7">
    <source>
        <dbReference type="SAM" id="Phobius"/>
    </source>
</evidence>
<feature type="domain" description="Mechanosensitive ion channel MscS" evidence="8">
    <location>
        <begin position="266"/>
        <end position="332"/>
    </location>
</feature>
<keyword evidence="6 7" id="KW-0472">Membrane</keyword>
<feature type="transmembrane region" description="Helical" evidence="7">
    <location>
        <begin position="245"/>
        <end position="263"/>
    </location>
</feature>
<dbReference type="Proteomes" id="UP000309550">
    <property type="component" value="Unassembled WGS sequence"/>
</dbReference>
<dbReference type="SUPFAM" id="SSF82861">
    <property type="entry name" value="Mechanosensitive channel protein MscS (YggB), transmembrane region"/>
    <property type="match status" value="1"/>
</dbReference>
<feature type="transmembrane region" description="Helical" evidence="7">
    <location>
        <begin position="39"/>
        <end position="57"/>
    </location>
</feature>
<dbReference type="GO" id="GO:0008381">
    <property type="term" value="F:mechanosensitive monoatomic ion channel activity"/>
    <property type="evidence" value="ECO:0007669"/>
    <property type="project" value="UniProtKB-ARBA"/>
</dbReference>
<evidence type="ECO:0000259" key="9">
    <source>
        <dbReference type="Pfam" id="PF21082"/>
    </source>
</evidence>
<protein>
    <submittedName>
        <fullName evidence="10">Mechanosensitive ion channel</fullName>
    </submittedName>
</protein>
<feature type="transmembrane region" description="Helical" evidence="7">
    <location>
        <begin position="141"/>
        <end position="158"/>
    </location>
</feature>
<dbReference type="PANTHER" id="PTHR30347:SF1">
    <property type="entry name" value="MECHANOSENSITIVE CHANNEL MSCK"/>
    <property type="match status" value="1"/>
</dbReference>
<feature type="transmembrane region" description="Helical" evidence="7">
    <location>
        <begin position="85"/>
        <end position="104"/>
    </location>
</feature>
<dbReference type="Gene3D" id="3.30.70.100">
    <property type="match status" value="1"/>
</dbReference>
<dbReference type="PANTHER" id="PTHR30347">
    <property type="entry name" value="POTASSIUM CHANNEL RELATED"/>
    <property type="match status" value="1"/>
</dbReference>
<dbReference type="InterPro" id="IPR006685">
    <property type="entry name" value="MscS_channel_2nd"/>
</dbReference>
<keyword evidence="11" id="KW-1185">Reference proteome</keyword>
<evidence type="ECO:0000256" key="6">
    <source>
        <dbReference type="ARBA" id="ARBA00023136"/>
    </source>
</evidence>
<dbReference type="Pfam" id="PF00924">
    <property type="entry name" value="MS_channel_2nd"/>
    <property type="match status" value="1"/>
</dbReference>
<feature type="domain" description="Mechanosensitive ion channel MscS C-terminal" evidence="9">
    <location>
        <begin position="340"/>
        <end position="424"/>
    </location>
</feature>
<dbReference type="InterPro" id="IPR049278">
    <property type="entry name" value="MS_channel_C"/>
</dbReference>